<dbReference type="InterPro" id="IPR050832">
    <property type="entry name" value="Bact_Acetyltransf"/>
</dbReference>
<evidence type="ECO:0000256" key="1">
    <source>
        <dbReference type="ARBA" id="ARBA00022679"/>
    </source>
</evidence>
<gene>
    <name evidence="4" type="ORF">FB557_1577</name>
</gene>
<comment type="caution">
    <text evidence="4">The sequence shown here is derived from an EMBL/GenBank/DDBJ whole genome shotgun (WGS) entry which is preliminary data.</text>
</comment>
<dbReference type="PANTHER" id="PTHR43877:SF2">
    <property type="entry name" value="AMINOALKYLPHOSPHONATE N-ACETYLTRANSFERASE-RELATED"/>
    <property type="match status" value="1"/>
</dbReference>
<dbReference type="InterPro" id="IPR016181">
    <property type="entry name" value="Acyl_CoA_acyltransferase"/>
</dbReference>
<reference evidence="4 5" key="1">
    <citation type="submission" date="2019-06" db="EMBL/GenBank/DDBJ databases">
        <title>Sequencing the genomes of 1000 actinobacteria strains.</title>
        <authorList>
            <person name="Klenk H.-P."/>
        </authorList>
    </citation>
    <scope>NUCLEOTIDE SEQUENCE [LARGE SCALE GENOMIC DNA]</scope>
    <source>
        <strain evidence="4 5">DSM 18935</strain>
    </source>
</reference>
<keyword evidence="1 4" id="KW-0808">Transferase</keyword>
<proteinExistence type="predicted"/>
<dbReference type="PROSITE" id="PS51186">
    <property type="entry name" value="GNAT"/>
    <property type="match status" value="1"/>
</dbReference>
<evidence type="ECO:0000259" key="3">
    <source>
        <dbReference type="PROSITE" id="PS51186"/>
    </source>
</evidence>
<dbReference type="EMBL" id="VIUW01000002">
    <property type="protein sequence ID" value="TWD16036.1"/>
    <property type="molecule type" value="Genomic_DNA"/>
</dbReference>
<dbReference type="Pfam" id="PF00583">
    <property type="entry name" value="Acetyltransf_1"/>
    <property type="match status" value="1"/>
</dbReference>
<feature type="domain" description="N-acetyltransferase" evidence="3">
    <location>
        <begin position="9"/>
        <end position="160"/>
    </location>
</feature>
<keyword evidence="2 4" id="KW-0012">Acyltransferase</keyword>
<evidence type="ECO:0000313" key="5">
    <source>
        <dbReference type="Proteomes" id="UP000315628"/>
    </source>
</evidence>
<dbReference type="Gene3D" id="3.40.630.30">
    <property type="match status" value="1"/>
</dbReference>
<dbReference type="GO" id="GO:0016747">
    <property type="term" value="F:acyltransferase activity, transferring groups other than amino-acyl groups"/>
    <property type="evidence" value="ECO:0007669"/>
    <property type="project" value="InterPro"/>
</dbReference>
<organism evidence="4 5">
    <name type="scientific">Marihabitans asiaticum</name>
    <dbReference type="NCBI Taxonomy" id="415218"/>
    <lineage>
        <taxon>Bacteria</taxon>
        <taxon>Bacillati</taxon>
        <taxon>Actinomycetota</taxon>
        <taxon>Actinomycetes</taxon>
        <taxon>Micrococcales</taxon>
        <taxon>Intrasporangiaceae</taxon>
        <taxon>Marihabitans</taxon>
    </lineage>
</organism>
<name>A0A560WEP2_9MICO</name>
<sequence length="164" mass="17794">MCLHRGVRTSIRRARAADSSLVAFLLHDFNTEFGDPDPAAAAFESRFGTLLDREDIVVHLAEQGGVAVGFAMVTLRPTPYFLGPLAQLEELYVVPSRRSAGVGSALLESARSYCSAAGAEEMQINVDGPDLGARRFYERHGFSHLDDGEPMFCYVGSTRPGKGK</sequence>
<dbReference type="OrthoDB" id="9805924at2"/>
<dbReference type="CDD" id="cd04301">
    <property type="entry name" value="NAT_SF"/>
    <property type="match status" value="1"/>
</dbReference>
<dbReference type="PANTHER" id="PTHR43877">
    <property type="entry name" value="AMINOALKYLPHOSPHONATE N-ACETYLTRANSFERASE-RELATED-RELATED"/>
    <property type="match status" value="1"/>
</dbReference>
<evidence type="ECO:0000313" key="4">
    <source>
        <dbReference type="EMBL" id="TWD16036.1"/>
    </source>
</evidence>
<evidence type="ECO:0000256" key="2">
    <source>
        <dbReference type="ARBA" id="ARBA00023315"/>
    </source>
</evidence>
<dbReference type="SUPFAM" id="SSF55729">
    <property type="entry name" value="Acyl-CoA N-acyltransferases (Nat)"/>
    <property type="match status" value="1"/>
</dbReference>
<keyword evidence="5" id="KW-1185">Reference proteome</keyword>
<dbReference type="AlphaFoldDB" id="A0A560WEP2"/>
<dbReference type="InterPro" id="IPR000182">
    <property type="entry name" value="GNAT_dom"/>
</dbReference>
<protein>
    <submittedName>
        <fullName evidence="4">L-amino acid N-acyltransferase YncA</fullName>
    </submittedName>
</protein>
<dbReference type="Proteomes" id="UP000315628">
    <property type="component" value="Unassembled WGS sequence"/>
</dbReference>
<accession>A0A560WEP2</accession>